<feature type="transmembrane region" description="Helical" evidence="1">
    <location>
        <begin position="15"/>
        <end position="36"/>
    </location>
</feature>
<feature type="transmembrane region" description="Helical" evidence="1">
    <location>
        <begin position="257"/>
        <end position="279"/>
    </location>
</feature>
<dbReference type="OrthoDB" id="9781069at2"/>
<feature type="transmembrane region" description="Helical" evidence="1">
    <location>
        <begin position="96"/>
        <end position="116"/>
    </location>
</feature>
<keyword evidence="1" id="KW-1133">Transmembrane helix</keyword>
<dbReference type="EMBL" id="FOMG01000021">
    <property type="protein sequence ID" value="SFD14354.1"/>
    <property type="molecule type" value="Genomic_DNA"/>
</dbReference>
<gene>
    <name evidence="2" type="ORF">SAMN05421842_12144</name>
</gene>
<feature type="transmembrane region" description="Helical" evidence="1">
    <location>
        <begin position="42"/>
        <end position="60"/>
    </location>
</feature>
<dbReference type="Pfam" id="PF05857">
    <property type="entry name" value="TraX"/>
    <property type="match status" value="2"/>
</dbReference>
<name>A0A1I1PWU8_9CLOT</name>
<sequence length="280" mass="32376">MDFIKKGFDSFELKILALIFMTFDHVAYFMTGIIEIPSWFNIIGRIAAPIFIFMVANGYYYTKSKTGYMKRLYLWSVFMSIANSLANSYIPHPKGAMVINNIFATMFYIVFFLYFIDKLKSGIKEKNKKNIIVPILLFIMVIVLQIGMFSILMNPTLEVSRIALMVAMIFLPTPLMVEGSIIFIILGLGFYYCLNSKKKTAIFYLALCILYFVVAVLPAGLTIENLFLINEQWLMILALPFILLYNRQKGRGMKYLFYIYYPAHVYGLLLLSRVIYGMVK</sequence>
<dbReference type="AlphaFoldDB" id="A0A1I1PWU8"/>
<feature type="transmembrane region" description="Helical" evidence="1">
    <location>
        <begin position="227"/>
        <end position="245"/>
    </location>
</feature>
<keyword evidence="1" id="KW-0812">Transmembrane</keyword>
<feature type="transmembrane region" description="Helical" evidence="1">
    <location>
        <begin position="131"/>
        <end position="152"/>
    </location>
</feature>
<feature type="transmembrane region" description="Helical" evidence="1">
    <location>
        <begin position="164"/>
        <end position="194"/>
    </location>
</feature>
<organism evidence="2 3">
    <name type="scientific">Clostridium uliginosum</name>
    <dbReference type="NCBI Taxonomy" id="119641"/>
    <lineage>
        <taxon>Bacteria</taxon>
        <taxon>Bacillati</taxon>
        <taxon>Bacillota</taxon>
        <taxon>Clostridia</taxon>
        <taxon>Eubacteriales</taxon>
        <taxon>Clostridiaceae</taxon>
        <taxon>Clostridium</taxon>
    </lineage>
</organism>
<proteinExistence type="predicted"/>
<protein>
    <submittedName>
        <fullName evidence="2">TraX protein</fullName>
    </submittedName>
</protein>
<keyword evidence="1" id="KW-0472">Membrane</keyword>
<evidence type="ECO:0000313" key="3">
    <source>
        <dbReference type="Proteomes" id="UP000199263"/>
    </source>
</evidence>
<reference evidence="2 3" key="1">
    <citation type="submission" date="2016-10" db="EMBL/GenBank/DDBJ databases">
        <authorList>
            <person name="de Groot N.N."/>
        </authorList>
    </citation>
    <scope>NUCLEOTIDE SEQUENCE [LARGE SCALE GENOMIC DNA]</scope>
    <source>
        <strain evidence="2 3">DSM 12992</strain>
    </source>
</reference>
<evidence type="ECO:0000256" key="1">
    <source>
        <dbReference type="SAM" id="Phobius"/>
    </source>
</evidence>
<feature type="transmembrane region" description="Helical" evidence="1">
    <location>
        <begin position="201"/>
        <end position="221"/>
    </location>
</feature>
<dbReference type="InterPro" id="IPR008875">
    <property type="entry name" value="TraX"/>
</dbReference>
<feature type="transmembrane region" description="Helical" evidence="1">
    <location>
        <begin position="72"/>
        <end position="90"/>
    </location>
</feature>
<evidence type="ECO:0000313" key="2">
    <source>
        <dbReference type="EMBL" id="SFD14354.1"/>
    </source>
</evidence>
<dbReference type="Proteomes" id="UP000199263">
    <property type="component" value="Unassembled WGS sequence"/>
</dbReference>
<accession>A0A1I1PWU8</accession>
<dbReference type="RefSeq" id="WP_090092571.1">
    <property type="nucleotide sequence ID" value="NZ_FOMG01000021.1"/>
</dbReference>
<keyword evidence="3" id="KW-1185">Reference proteome</keyword>